<dbReference type="InterPro" id="IPR029018">
    <property type="entry name" value="Hex-like_dom2"/>
</dbReference>
<dbReference type="InterPro" id="IPR017853">
    <property type="entry name" value="GH"/>
</dbReference>
<evidence type="ECO:0000256" key="6">
    <source>
        <dbReference type="PIRSR" id="PIRSR625705-1"/>
    </source>
</evidence>
<feature type="active site" description="Proton donor" evidence="6">
    <location>
        <position position="300"/>
    </location>
</feature>
<feature type="domain" description="Glycoside hydrolase family 20 catalytic" evidence="8">
    <location>
        <begin position="127"/>
        <end position="468"/>
    </location>
</feature>
<evidence type="ECO:0000256" key="2">
    <source>
        <dbReference type="ARBA" id="ARBA00006285"/>
    </source>
</evidence>
<dbReference type="CDD" id="cd06563">
    <property type="entry name" value="GH20_chitobiase-like"/>
    <property type="match status" value="1"/>
</dbReference>
<sequence length="526" mass="56687">MRPLIPAPRSVQQLAGELLLTPEATLSGPPGCRAAVRRLLGPGTGLALETSGSRGTVDVALDPALAPEAYRLRVDGTGVQVVAGSETGVGWAVQTLRQLLPPSALGPGPTSEPLLLPAVEVEDEPRFGWRGVMIDVCRHFMPLRDLYALVDQLALHKYNVLHLHLTDDQGWRFEVRSHPELHTVGGTRAETMIGKDGPVDGTPHGGWYTQDQLRGLVGYAAQRGITVVPEIEFPGHVAAALTAYPELAVPGHHRDAVGVAPGIYDDVISTDETSMALVLDVFSELLEVFPSPFIHVGGDEAPRVQWLASPESQALAASRGLPDAGHLQRWFTEQLRDWLAERGRRLVGWDEICEEGPLPGAVAMAWRGPEHGVAAASAGLEVVMAPVTATYFDYYPSNAPEERRAIGGLITTEDAYAFEPLAGLDEVSATRVLGTQCQVWTEYLPDLRRVEYMLWPRACAHAEVAWSSPVGRSFAEFSGRLAAHTARLDALGINHRPESGPLPHQQGGTGVWRRVPAGEVDGVHPG</sequence>
<dbReference type="GO" id="GO:0004563">
    <property type="term" value="F:beta-N-acetylhexosaminidase activity"/>
    <property type="evidence" value="ECO:0007669"/>
    <property type="project" value="UniProtKB-EC"/>
</dbReference>
<evidence type="ECO:0000313" key="11">
    <source>
        <dbReference type="Proteomes" id="UP000435304"/>
    </source>
</evidence>
<evidence type="ECO:0000256" key="1">
    <source>
        <dbReference type="ARBA" id="ARBA00001231"/>
    </source>
</evidence>
<evidence type="ECO:0000256" key="3">
    <source>
        <dbReference type="ARBA" id="ARBA00012663"/>
    </source>
</evidence>
<dbReference type="Pfam" id="PF00728">
    <property type="entry name" value="Glyco_hydro_20"/>
    <property type="match status" value="1"/>
</dbReference>
<evidence type="ECO:0000256" key="7">
    <source>
        <dbReference type="SAM" id="MobiDB-lite"/>
    </source>
</evidence>
<dbReference type="EMBL" id="WPCU01000003">
    <property type="protein sequence ID" value="MVA74740.1"/>
    <property type="molecule type" value="Genomic_DNA"/>
</dbReference>
<dbReference type="Proteomes" id="UP000435304">
    <property type="component" value="Unassembled WGS sequence"/>
</dbReference>
<keyword evidence="11" id="KW-1185">Reference proteome</keyword>
<gene>
    <name evidence="10" type="ORF">GC722_01630</name>
</gene>
<dbReference type="InterPro" id="IPR015883">
    <property type="entry name" value="Glyco_hydro_20_cat"/>
</dbReference>
<evidence type="ECO:0000259" key="9">
    <source>
        <dbReference type="Pfam" id="PF02838"/>
    </source>
</evidence>
<dbReference type="InterPro" id="IPR015882">
    <property type="entry name" value="HEX_bac_N"/>
</dbReference>
<dbReference type="GO" id="GO:0030203">
    <property type="term" value="P:glycosaminoglycan metabolic process"/>
    <property type="evidence" value="ECO:0007669"/>
    <property type="project" value="TreeGrafter"/>
</dbReference>
<organism evidence="10 11">
    <name type="scientific">Auraticoccus cholistanensis</name>
    <dbReference type="NCBI Taxonomy" id="2656650"/>
    <lineage>
        <taxon>Bacteria</taxon>
        <taxon>Bacillati</taxon>
        <taxon>Actinomycetota</taxon>
        <taxon>Actinomycetes</taxon>
        <taxon>Propionibacteriales</taxon>
        <taxon>Propionibacteriaceae</taxon>
        <taxon>Auraticoccus</taxon>
    </lineage>
</organism>
<evidence type="ECO:0000256" key="5">
    <source>
        <dbReference type="ARBA" id="ARBA00023295"/>
    </source>
</evidence>
<dbReference type="InterPro" id="IPR025705">
    <property type="entry name" value="Beta_hexosaminidase_sua/sub"/>
</dbReference>
<comment type="catalytic activity">
    <reaction evidence="1">
        <text>Hydrolysis of terminal non-reducing N-acetyl-D-hexosamine residues in N-acetyl-beta-D-hexosaminides.</text>
        <dbReference type="EC" id="3.2.1.52"/>
    </reaction>
</comment>
<dbReference type="Gene3D" id="3.20.20.80">
    <property type="entry name" value="Glycosidases"/>
    <property type="match status" value="1"/>
</dbReference>
<dbReference type="SUPFAM" id="SSF55545">
    <property type="entry name" value="beta-N-acetylhexosaminidase-like domain"/>
    <property type="match status" value="1"/>
</dbReference>
<dbReference type="Gene3D" id="3.30.379.10">
    <property type="entry name" value="Chitobiase/beta-hexosaminidase domain 2-like"/>
    <property type="match status" value="1"/>
</dbReference>
<dbReference type="EC" id="3.2.1.52" evidence="3"/>
<dbReference type="PANTHER" id="PTHR22600:SF57">
    <property type="entry name" value="BETA-N-ACETYLHEXOSAMINIDASE"/>
    <property type="match status" value="1"/>
</dbReference>
<comment type="caution">
    <text evidence="10">The sequence shown here is derived from an EMBL/GenBank/DDBJ whole genome shotgun (WGS) entry which is preliminary data.</text>
</comment>
<proteinExistence type="inferred from homology"/>
<feature type="domain" description="Beta-hexosaminidase bacterial type N-terminal" evidence="9">
    <location>
        <begin position="3"/>
        <end position="123"/>
    </location>
</feature>
<protein>
    <recommendedName>
        <fullName evidence="3">beta-N-acetylhexosaminidase</fullName>
        <ecNumber evidence="3">3.2.1.52</ecNumber>
    </recommendedName>
</protein>
<dbReference type="AlphaFoldDB" id="A0A6A9V037"/>
<dbReference type="RefSeq" id="WP_156607366.1">
    <property type="nucleotide sequence ID" value="NZ_WPCU01000003.1"/>
</dbReference>
<keyword evidence="5" id="KW-0326">Glycosidase</keyword>
<comment type="similarity">
    <text evidence="2">Belongs to the glycosyl hydrolase 20 family.</text>
</comment>
<name>A0A6A9V037_9ACTN</name>
<dbReference type="PRINTS" id="PR00738">
    <property type="entry name" value="GLHYDRLASE20"/>
</dbReference>
<evidence type="ECO:0000256" key="4">
    <source>
        <dbReference type="ARBA" id="ARBA00022801"/>
    </source>
</evidence>
<evidence type="ECO:0000313" key="10">
    <source>
        <dbReference type="EMBL" id="MVA74740.1"/>
    </source>
</evidence>
<dbReference type="GO" id="GO:0016020">
    <property type="term" value="C:membrane"/>
    <property type="evidence" value="ECO:0007669"/>
    <property type="project" value="TreeGrafter"/>
</dbReference>
<reference evidence="10 11" key="1">
    <citation type="submission" date="2019-12" db="EMBL/GenBank/DDBJ databases">
        <title>Auraticoccus cholistani sp. nov., an actinomycete isolated from soil of Cholistan desert.</title>
        <authorList>
            <person name="Cheema M.T."/>
        </authorList>
    </citation>
    <scope>NUCLEOTIDE SEQUENCE [LARGE SCALE GENOMIC DNA]</scope>
    <source>
        <strain evidence="10 11">F435</strain>
    </source>
</reference>
<dbReference type="SUPFAM" id="SSF51445">
    <property type="entry name" value="(Trans)glycosidases"/>
    <property type="match status" value="1"/>
</dbReference>
<keyword evidence="4 10" id="KW-0378">Hydrolase</keyword>
<accession>A0A6A9V037</accession>
<evidence type="ECO:0000259" key="8">
    <source>
        <dbReference type="Pfam" id="PF00728"/>
    </source>
</evidence>
<dbReference type="PANTHER" id="PTHR22600">
    <property type="entry name" value="BETA-HEXOSAMINIDASE"/>
    <property type="match status" value="1"/>
</dbReference>
<feature type="region of interest" description="Disordered" evidence="7">
    <location>
        <begin position="493"/>
        <end position="526"/>
    </location>
</feature>
<dbReference type="GO" id="GO:0005975">
    <property type="term" value="P:carbohydrate metabolic process"/>
    <property type="evidence" value="ECO:0007669"/>
    <property type="project" value="InterPro"/>
</dbReference>
<dbReference type="Pfam" id="PF02838">
    <property type="entry name" value="Glyco_hydro_20b"/>
    <property type="match status" value="1"/>
</dbReference>